<dbReference type="Gene3D" id="2.60.120.340">
    <property type="entry name" value="Nucleoplasmin core domain"/>
    <property type="match status" value="1"/>
</dbReference>
<protein>
    <recommendedName>
        <fullName evidence="2">peptidylprolyl isomerase</fullName>
        <ecNumber evidence="2">5.2.1.8</ecNumber>
    </recommendedName>
</protein>
<name>A0A8M8V4G3_SESIN</name>
<evidence type="ECO:0000256" key="4">
    <source>
        <dbReference type="ARBA" id="ARBA00023235"/>
    </source>
</evidence>
<evidence type="ECO:0000313" key="8">
    <source>
        <dbReference type="RefSeq" id="XP_020551214.1"/>
    </source>
</evidence>
<dbReference type="InterPro" id="IPR041232">
    <property type="entry name" value="NPL"/>
</dbReference>
<dbReference type="Pfam" id="PF17800">
    <property type="entry name" value="NPL"/>
    <property type="match status" value="1"/>
</dbReference>
<dbReference type="Proteomes" id="UP000504604">
    <property type="component" value="Linkage group LG7"/>
</dbReference>
<organism evidence="7 8">
    <name type="scientific">Sesamum indicum</name>
    <name type="common">Oriental sesame</name>
    <name type="synonym">Sesamum orientale</name>
    <dbReference type="NCBI Taxonomy" id="4182"/>
    <lineage>
        <taxon>Eukaryota</taxon>
        <taxon>Viridiplantae</taxon>
        <taxon>Streptophyta</taxon>
        <taxon>Embryophyta</taxon>
        <taxon>Tracheophyta</taxon>
        <taxon>Spermatophyta</taxon>
        <taxon>Magnoliopsida</taxon>
        <taxon>eudicotyledons</taxon>
        <taxon>Gunneridae</taxon>
        <taxon>Pentapetalae</taxon>
        <taxon>asterids</taxon>
        <taxon>lamiids</taxon>
        <taxon>Lamiales</taxon>
        <taxon>Pedaliaceae</taxon>
        <taxon>Sesamum</taxon>
    </lineage>
</organism>
<sequence length="152" mass="17011">MAFWGVEVKPGQRVLSNSDGKRLRITQASLGIGNATEKTIVQCSVGRKRRPIILCALVPCKVESCRLELEFDEVHDLIFSVIGQQSIHLTGYFVRDDKPIFPVDSDSDRYGISIEDSEGDYYNSEDDEYEDSFIDDSELPVSPPSPISSSYI</sequence>
<evidence type="ECO:0000259" key="6">
    <source>
        <dbReference type="Pfam" id="PF17800"/>
    </source>
</evidence>
<proteinExistence type="predicted"/>
<dbReference type="PANTHER" id="PTHR43811:SF19">
    <property type="entry name" value="39 KDA FK506-BINDING NUCLEAR PROTEIN"/>
    <property type="match status" value="1"/>
</dbReference>
<evidence type="ECO:0000256" key="3">
    <source>
        <dbReference type="ARBA" id="ARBA00023110"/>
    </source>
</evidence>
<accession>A0A8M8V4G3</accession>
<gene>
    <name evidence="8" type="primary">LOC105165935</name>
</gene>
<feature type="compositionally biased region" description="Acidic residues" evidence="5">
    <location>
        <begin position="115"/>
        <end position="138"/>
    </location>
</feature>
<dbReference type="GeneID" id="105165935"/>
<dbReference type="OrthoDB" id="911368at2759"/>
<feature type="domain" description="Nucleoplasmin-like" evidence="6">
    <location>
        <begin position="3"/>
        <end position="94"/>
    </location>
</feature>
<comment type="catalytic activity">
    <reaction evidence="1">
        <text>[protein]-peptidylproline (omega=180) = [protein]-peptidylproline (omega=0)</text>
        <dbReference type="Rhea" id="RHEA:16237"/>
        <dbReference type="Rhea" id="RHEA-COMP:10747"/>
        <dbReference type="Rhea" id="RHEA-COMP:10748"/>
        <dbReference type="ChEBI" id="CHEBI:83833"/>
        <dbReference type="ChEBI" id="CHEBI:83834"/>
        <dbReference type="EC" id="5.2.1.8"/>
    </reaction>
</comment>
<keyword evidence="4" id="KW-0413">Isomerase</keyword>
<feature type="region of interest" description="Disordered" evidence="5">
    <location>
        <begin position="106"/>
        <end position="152"/>
    </location>
</feature>
<evidence type="ECO:0000256" key="5">
    <source>
        <dbReference type="SAM" id="MobiDB-lite"/>
    </source>
</evidence>
<evidence type="ECO:0000256" key="2">
    <source>
        <dbReference type="ARBA" id="ARBA00013194"/>
    </source>
</evidence>
<dbReference type="KEGG" id="sind:105165935"/>
<evidence type="ECO:0000256" key="1">
    <source>
        <dbReference type="ARBA" id="ARBA00000971"/>
    </source>
</evidence>
<evidence type="ECO:0000313" key="7">
    <source>
        <dbReference type="Proteomes" id="UP000504604"/>
    </source>
</evidence>
<dbReference type="RefSeq" id="XP_020551214.1">
    <property type="nucleotide sequence ID" value="XM_020695555.1"/>
</dbReference>
<dbReference type="AlphaFoldDB" id="A0A8M8V4G3"/>
<dbReference type="GO" id="GO:0003755">
    <property type="term" value="F:peptidyl-prolyl cis-trans isomerase activity"/>
    <property type="evidence" value="ECO:0007669"/>
    <property type="project" value="UniProtKB-KW"/>
</dbReference>
<reference evidence="8" key="1">
    <citation type="submission" date="2025-08" db="UniProtKB">
        <authorList>
            <consortium name="RefSeq"/>
        </authorList>
    </citation>
    <scope>IDENTIFICATION</scope>
</reference>
<keyword evidence="7" id="KW-1185">Reference proteome</keyword>
<dbReference type="PANTHER" id="PTHR43811">
    <property type="entry name" value="FKBP-TYPE PEPTIDYL-PROLYL CIS-TRANS ISOMERASE FKPA"/>
    <property type="match status" value="1"/>
</dbReference>
<dbReference type="EC" id="5.2.1.8" evidence="2"/>
<keyword evidence="3" id="KW-0697">Rotamase</keyword>